<sequence>MRIRHLVAGSLAAVVLAAVGAAAPAVADGKDTAARVMSVSGAGGGRLGPEWGPYAGDPVRFEIDGTASDPLRPSGGFHVVHRKPDGQLLAEFRGRLTSLAAVDDVAVVTGVIETADHPGVSQELVGKPVSLTVYDGGARDRIGWMWGFFGAPVEVVQGTAPDLALTDGGFSVNHGRRAAPSAGTPSAHTPADTGKVVRAAVDDRVLRLDLAARIPAGGNATDVTGGFRFADRRAAAAYVEGRIDCLAIGGPVAMATGMVTASDDPAKIGKPVSFALKDGAIDRVGWLWSWSERRPSIVDCRSTVPFHPAHPGGVLVRS</sequence>
<name>A0A7X6A543_9ACTN</name>
<evidence type="ECO:0000256" key="1">
    <source>
        <dbReference type="SAM" id="SignalP"/>
    </source>
</evidence>
<evidence type="ECO:0000313" key="3">
    <source>
        <dbReference type="Proteomes" id="UP000555407"/>
    </source>
</evidence>
<gene>
    <name evidence="2" type="ORF">BJY22_007939</name>
</gene>
<feature type="chain" id="PRO_5030854264" evidence="1">
    <location>
        <begin position="28"/>
        <end position="318"/>
    </location>
</feature>
<dbReference type="EMBL" id="JAASRO010000001">
    <property type="protein sequence ID" value="NIK62222.1"/>
    <property type="molecule type" value="Genomic_DNA"/>
</dbReference>
<comment type="caution">
    <text evidence="2">The sequence shown here is derived from an EMBL/GenBank/DDBJ whole genome shotgun (WGS) entry which is preliminary data.</text>
</comment>
<proteinExistence type="predicted"/>
<dbReference type="Proteomes" id="UP000555407">
    <property type="component" value="Unassembled WGS sequence"/>
</dbReference>
<evidence type="ECO:0000313" key="2">
    <source>
        <dbReference type="EMBL" id="NIK62222.1"/>
    </source>
</evidence>
<protein>
    <submittedName>
        <fullName evidence="2">Uncharacterized protein</fullName>
    </submittedName>
</protein>
<reference evidence="2 3" key="1">
    <citation type="submission" date="2020-03" db="EMBL/GenBank/DDBJ databases">
        <title>Sequencing the genomes of 1000 actinobacteria strains.</title>
        <authorList>
            <person name="Klenk H.-P."/>
        </authorList>
    </citation>
    <scope>NUCLEOTIDE SEQUENCE [LARGE SCALE GENOMIC DNA]</scope>
    <source>
        <strain evidence="2 3">DSM 45490</strain>
    </source>
</reference>
<accession>A0A7X6A543</accession>
<keyword evidence="1" id="KW-0732">Signal</keyword>
<organism evidence="2 3">
    <name type="scientific">Kribbella shirazensis</name>
    <dbReference type="NCBI Taxonomy" id="1105143"/>
    <lineage>
        <taxon>Bacteria</taxon>
        <taxon>Bacillati</taxon>
        <taxon>Actinomycetota</taxon>
        <taxon>Actinomycetes</taxon>
        <taxon>Propionibacteriales</taxon>
        <taxon>Kribbellaceae</taxon>
        <taxon>Kribbella</taxon>
    </lineage>
</organism>
<dbReference type="RefSeq" id="WP_167217230.1">
    <property type="nucleotide sequence ID" value="NZ_JAASRO010000001.1"/>
</dbReference>
<feature type="signal peptide" evidence="1">
    <location>
        <begin position="1"/>
        <end position="27"/>
    </location>
</feature>
<keyword evidence="3" id="KW-1185">Reference proteome</keyword>
<dbReference type="AlphaFoldDB" id="A0A7X6A543"/>